<feature type="domain" description="Roadblock/LAMTOR2" evidence="1">
    <location>
        <begin position="16"/>
        <end position="106"/>
    </location>
</feature>
<comment type="caution">
    <text evidence="2">The sequence shown here is derived from an EMBL/GenBank/DDBJ whole genome shotgun (WGS) entry which is preliminary data.</text>
</comment>
<evidence type="ECO:0000313" key="3">
    <source>
        <dbReference type="Proteomes" id="UP000619486"/>
    </source>
</evidence>
<dbReference type="Proteomes" id="UP000619486">
    <property type="component" value="Unassembled WGS sequence"/>
</dbReference>
<dbReference type="PANTHER" id="PTHR36222:SF1">
    <property type="entry name" value="SERINE PROTEASE INHIBITOR RV3364C"/>
    <property type="match status" value="1"/>
</dbReference>
<protein>
    <submittedName>
        <fullName evidence="2">Dynein regulation protein LC7</fullName>
    </submittedName>
</protein>
<proteinExistence type="predicted"/>
<dbReference type="Pfam" id="PF03259">
    <property type="entry name" value="Robl_LC7"/>
    <property type="match status" value="1"/>
</dbReference>
<keyword evidence="3" id="KW-1185">Reference proteome</keyword>
<dbReference type="InterPro" id="IPR004942">
    <property type="entry name" value="Roadblock/LAMTOR2_dom"/>
</dbReference>
<dbReference type="Gene3D" id="3.30.450.30">
    <property type="entry name" value="Dynein light chain 2a, cytoplasmic"/>
    <property type="match status" value="1"/>
</dbReference>
<sequence>MIEHERIAPHRSGELDWLLDDLVLRVREVRHTVVLSNDGLAVGASTGLTREDAEHLAAVASGFHSLAKGAGRHFGAGAVRQTMVEMDEGFLFVAAAGDGSCLAVLSEVTADIGLIAYEMARLVKRVGEHLYAPPRMTTTPPATG</sequence>
<reference evidence="2" key="1">
    <citation type="journal article" date="2014" name="Int. J. Syst. Evol. Microbiol.">
        <title>Complete genome sequence of Corynebacterium casei LMG S-19264T (=DSM 44701T), isolated from a smear-ripened cheese.</title>
        <authorList>
            <consortium name="US DOE Joint Genome Institute (JGI-PGF)"/>
            <person name="Walter F."/>
            <person name="Albersmeier A."/>
            <person name="Kalinowski J."/>
            <person name="Ruckert C."/>
        </authorList>
    </citation>
    <scope>NUCLEOTIDE SEQUENCE</scope>
    <source>
        <strain evidence="2">JCM 3172</strain>
    </source>
</reference>
<evidence type="ECO:0000259" key="1">
    <source>
        <dbReference type="SMART" id="SM00960"/>
    </source>
</evidence>
<dbReference type="AlphaFoldDB" id="A0A918GWV5"/>
<dbReference type="SMART" id="SM00960">
    <property type="entry name" value="Robl_LC7"/>
    <property type="match status" value="1"/>
</dbReference>
<dbReference type="EMBL" id="BMQQ01000001">
    <property type="protein sequence ID" value="GGT16744.1"/>
    <property type="molecule type" value="Genomic_DNA"/>
</dbReference>
<name>A0A918GWV5_9ACTN</name>
<reference evidence="2" key="2">
    <citation type="submission" date="2020-09" db="EMBL/GenBank/DDBJ databases">
        <authorList>
            <person name="Sun Q."/>
            <person name="Ohkuma M."/>
        </authorList>
    </citation>
    <scope>NUCLEOTIDE SEQUENCE</scope>
    <source>
        <strain evidence="2">JCM 3172</strain>
    </source>
</reference>
<accession>A0A918GWV5</accession>
<gene>
    <name evidence="2" type="ORF">GCM10014713_07060</name>
</gene>
<evidence type="ECO:0000313" key="2">
    <source>
        <dbReference type="EMBL" id="GGT16744.1"/>
    </source>
</evidence>
<organism evidence="2 3">
    <name type="scientific">Streptomyces purpureus</name>
    <dbReference type="NCBI Taxonomy" id="1951"/>
    <lineage>
        <taxon>Bacteria</taxon>
        <taxon>Bacillati</taxon>
        <taxon>Actinomycetota</taxon>
        <taxon>Actinomycetes</taxon>
        <taxon>Kitasatosporales</taxon>
        <taxon>Streptomycetaceae</taxon>
        <taxon>Streptomyces</taxon>
    </lineage>
</organism>
<dbReference type="PANTHER" id="PTHR36222">
    <property type="entry name" value="SERINE PROTEASE INHIBITOR RV3364C"/>
    <property type="match status" value="1"/>
</dbReference>
<dbReference type="RefSeq" id="WP_019891412.1">
    <property type="nucleotide sequence ID" value="NZ_BMQQ01000001.1"/>
</dbReference>
<dbReference type="InterPro" id="IPR053141">
    <property type="entry name" value="Mycobact_SerProt_Inhib_Rv3364c"/>
</dbReference>
<dbReference type="SUPFAM" id="SSF103196">
    <property type="entry name" value="Roadblock/LC7 domain"/>
    <property type="match status" value="1"/>
</dbReference>